<evidence type="ECO:0000256" key="1">
    <source>
        <dbReference type="ARBA" id="ARBA00004236"/>
    </source>
</evidence>
<dbReference type="GO" id="GO:0007165">
    <property type="term" value="P:signal transduction"/>
    <property type="evidence" value="ECO:0007669"/>
    <property type="project" value="UniProtKB-KW"/>
</dbReference>
<dbReference type="EMBL" id="QVTE01000008">
    <property type="protein sequence ID" value="RFU70997.1"/>
    <property type="molecule type" value="Genomic_DNA"/>
</dbReference>
<dbReference type="SMART" id="SM00304">
    <property type="entry name" value="HAMP"/>
    <property type="match status" value="1"/>
</dbReference>
<dbReference type="SUPFAM" id="SSF58104">
    <property type="entry name" value="Methyl-accepting chemotaxis protein (MCP) signaling domain"/>
    <property type="match status" value="1"/>
</dbReference>
<keyword evidence="7" id="KW-1133">Transmembrane helix</keyword>
<organism evidence="10 11">
    <name type="scientific">Peribacillus saganii</name>
    <dbReference type="NCBI Taxonomy" id="2303992"/>
    <lineage>
        <taxon>Bacteria</taxon>
        <taxon>Bacillati</taxon>
        <taxon>Bacillota</taxon>
        <taxon>Bacilli</taxon>
        <taxon>Bacillales</taxon>
        <taxon>Bacillaceae</taxon>
        <taxon>Peribacillus</taxon>
    </lineage>
</organism>
<evidence type="ECO:0000313" key="11">
    <source>
        <dbReference type="Proteomes" id="UP000264541"/>
    </source>
</evidence>
<evidence type="ECO:0000256" key="5">
    <source>
        <dbReference type="ARBA" id="ARBA00029447"/>
    </source>
</evidence>
<dbReference type="SUPFAM" id="SSF103190">
    <property type="entry name" value="Sensory domain-like"/>
    <property type="match status" value="1"/>
</dbReference>
<dbReference type="GO" id="GO:0006935">
    <property type="term" value="P:chemotaxis"/>
    <property type="evidence" value="ECO:0007669"/>
    <property type="project" value="UniProtKB-ARBA"/>
</dbReference>
<dbReference type="OrthoDB" id="9804712at2"/>
<keyword evidence="4 6" id="KW-0807">Transducer</keyword>
<dbReference type="FunFam" id="1.10.287.950:FF:000001">
    <property type="entry name" value="Methyl-accepting chemotaxis sensory transducer"/>
    <property type="match status" value="1"/>
</dbReference>
<evidence type="ECO:0000256" key="3">
    <source>
        <dbReference type="ARBA" id="ARBA00023136"/>
    </source>
</evidence>
<comment type="similarity">
    <text evidence="5">Belongs to the methyl-accepting chemotaxis (MCP) protein family.</text>
</comment>
<dbReference type="InterPro" id="IPR003660">
    <property type="entry name" value="HAMP_dom"/>
</dbReference>
<dbReference type="Pfam" id="PF00672">
    <property type="entry name" value="HAMP"/>
    <property type="match status" value="1"/>
</dbReference>
<accession>A0A372LSX2</accession>
<protein>
    <submittedName>
        <fullName evidence="10">Methyl-accepting chemotaxis protein</fullName>
    </submittedName>
</protein>
<keyword evidence="2" id="KW-1003">Cell membrane</keyword>
<dbReference type="CDD" id="cd11386">
    <property type="entry name" value="MCP_signal"/>
    <property type="match status" value="1"/>
</dbReference>
<feature type="transmembrane region" description="Helical" evidence="7">
    <location>
        <begin position="337"/>
        <end position="356"/>
    </location>
</feature>
<evidence type="ECO:0000256" key="4">
    <source>
        <dbReference type="ARBA" id="ARBA00023224"/>
    </source>
</evidence>
<keyword evidence="3 7" id="KW-0472">Membrane</keyword>
<dbReference type="Pfam" id="PF00015">
    <property type="entry name" value="MCPsignal"/>
    <property type="match status" value="1"/>
</dbReference>
<feature type="domain" description="HAMP" evidence="9">
    <location>
        <begin position="358"/>
        <end position="411"/>
    </location>
</feature>
<evidence type="ECO:0000256" key="2">
    <source>
        <dbReference type="ARBA" id="ARBA00022475"/>
    </source>
</evidence>
<dbReference type="InterPro" id="IPR004089">
    <property type="entry name" value="MCPsignal_dom"/>
</dbReference>
<keyword evidence="11" id="KW-1185">Reference proteome</keyword>
<dbReference type="InterPro" id="IPR029151">
    <property type="entry name" value="Sensor-like_sf"/>
</dbReference>
<dbReference type="PANTHER" id="PTHR32089">
    <property type="entry name" value="METHYL-ACCEPTING CHEMOTAXIS PROTEIN MCPB"/>
    <property type="match status" value="1"/>
</dbReference>
<gene>
    <name evidence="10" type="ORF">D0469_03380</name>
</gene>
<evidence type="ECO:0000256" key="7">
    <source>
        <dbReference type="SAM" id="Phobius"/>
    </source>
</evidence>
<dbReference type="CDD" id="cd06225">
    <property type="entry name" value="HAMP"/>
    <property type="match status" value="1"/>
</dbReference>
<dbReference type="SMART" id="SM00283">
    <property type="entry name" value="MA"/>
    <property type="match status" value="1"/>
</dbReference>
<proteinExistence type="inferred from homology"/>
<dbReference type="Gene3D" id="1.10.287.950">
    <property type="entry name" value="Methyl-accepting chemotaxis protein"/>
    <property type="match status" value="1"/>
</dbReference>
<dbReference type="RefSeq" id="WP_117325224.1">
    <property type="nucleotide sequence ID" value="NZ_QVTE01000008.1"/>
</dbReference>
<dbReference type="PANTHER" id="PTHR32089:SF112">
    <property type="entry name" value="LYSOZYME-LIKE PROTEIN-RELATED"/>
    <property type="match status" value="1"/>
</dbReference>
<evidence type="ECO:0000256" key="6">
    <source>
        <dbReference type="PROSITE-ProRule" id="PRU00284"/>
    </source>
</evidence>
<feature type="domain" description="Methyl-accepting transducer" evidence="8">
    <location>
        <begin position="430"/>
        <end position="666"/>
    </location>
</feature>
<dbReference type="Gene3D" id="6.10.340.10">
    <property type="match status" value="1"/>
</dbReference>
<sequence length="716" mass="77604">MKFQKLQIRSIRSKIIVPFMILIIFSIVSAAVISQMMLTKTTDHTLGLIDNQLEKEKSIVNNITETKVNDTINTSVLLAEQISYQPEVIKALKENNPAGIHAALKNTVKAAKEKANIDLIWVTRLQDRKSDGATPIFACPSIPSYDGYDQLNYKSVNEAMDTGKSIPSWEVNEEDGKLQVTAPIIDQGKVIGAVIVGQTAYQNFIRTIAESAGTSATLFVTNNQKDFHIMTDTQSDDIGNQFFDASLEKDMEKAQSVSDLAKDNSLYESLIPYLDKSITSSKAFTETLKLNNQLYVMQFKPLLTSDEKVAAVYVTRFPGFTGLKEEIMDQTKSSQTLFYAIAIALILLSILISIIVSRKISNPIVHVTNHLEKLADGDLRGENFVVNNQDEVGRLVQALNTMVGNLRQLIGKTTETTSQVAAASEELSASAEQTSRATEQIASTIQQVATGTENQVRSTGETSLTVNELSIGVQQIATNSQSVANTATEALHKAGEGNESIQTAIKQMNSINVTVTGLGQVITNLGKRSKEIGEIIQVITGISEQTNLLALNAAIEAARAGEQGKGFAVVADEVRKLAEQSSMSAQQISQLISAIQSETNKAVTSMEQATREVIAGIQVVELAGISFEHIQHSVNDVAGQIQEVSSAVQLMSAGTEQMVDSVKLITEMTEMTSAGTQEVSAATEEQLASMEEITHSSASLSKMAEELQEVVGRFKV</sequence>
<dbReference type="Proteomes" id="UP000264541">
    <property type="component" value="Unassembled WGS sequence"/>
</dbReference>
<dbReference type="AlphaFoldDB" id="A0A372LSX2"/>
<evidence type="ECO:0000313" key="10">
    <source>
        <dbReference type="EMBL" id="RFU70997.1"/>
    </source>
</evidence>
<evidence type="ECO:0000259" key="8">
    <source>
        <dbReference type="PROSITE" id="PS50111"/>
    </source>
</evidence>
<comment type="subcellular location">
    <subcellularLocation>
        <location evidence="1">Cell membrane</location>
    </subcellularLocation>
</comment>
<dbReference type="PROSITE" id="PS50111">
    <property type="entry name" value="CHEMOTAXIS_TRANSDUC_2"/>
    <property type="match status" value="1"/>
</dbReference>
<evidence type="ECO:0000259" key="9">
    <source>
        <dbReference type="PROSITE" id="PS50885"/>
    </source>
</evidence>
<comment type="caution">
    <text evidence="10">The sequence shown here is derived from an EMBL/GenBank/DDBJ whole genome shotgun (WGS) entry which is preliminary data.</text>
</comment>
<dbReference type="PROSITE" id="PS50885">
    <property type="entry name" value="HAMP"/>
    <property type="match status" value="1"/>
</dbReference>
<reference evidence="10 11" key="1">
    <citation type="submission" date="2018-08" db="EMBL/GenBank/DDBJ databases">
        <title>Bacillus chawlae sp. nov., Bacillus glennii sp. nov., and Bacillus saganii sp. nov. Isolated from the Vehicle Assembly Building at Kennedy Space Center where the Viking Spacecraft were Assembled.</title>
        <authorList>
            <person name="Seuylemezian A."/>
            <person name="Vaishampayan P."/>
        </authorList>
    </citation>
    <scope>NUCLEOTIDE SEQUENCE [LARGE SCALE GENOMIC DNA]</scope>
    <source>
        <strain evidence="10 11">V47-23a</strain>
    </source>
</reference>
<keyword evidence="7" id="KW-0812">Transmembrane</keyword>
<name>A0A372LSX2_9BACI</name>
<dbReference type="GO" id="GO:0005886">
    <property type="term" value="C:plasma membrane"/>
    <property type="evidence" value="ECO:0007669"/>
    <property type="project" value="UniProtKB-SubCell"/>
</dbReference>